<reference evidence="3" key="1">
    <citation type="journal article" date="2022" name="Int. J. Mol. Sci.">
        <title>Draft Genome of Tanacetum Coccineum: Genomic Comparison of Closely Related Tanacetum-Family Plants.</title>
        <authorList>
            <person name="Yamashiro T."/>
            <person name="Shiraishi A."/>
            <person name="Nakayama K."/>
            <person name="Satake H."/>
        </authorList>
    </citation>
    <scope>NUCLEOTIDE SEQUENCE</scope>
</reference>
<reference evidence="3" key="2">
    <citation type="submission" date="2022-01" db="EMBL/GenBank/DDBJ databases">
        <authorList>
            <person name="Yamashiro T."/>
            <person name="Shiraishi A."/>
            <person name="Satake H."/>
            <person name="Nakayama K."/>
        </authorList>
    </citation>
    <scope>NUCLEOTIDE SEQUENCE</scope>
</reference>
<evidence type="ECO:0000313" key="4">
    <source>
        <dbReference type="Proteomes" id="UP001151760"/>
    </source>
</evidence>
<comment type="caution">
    <text evidence="3">The sequence shown here is derived from an EMBL/GenBank/DDBJ whole genome shotgun (WGS) entry which is preliminary data.</text>
</comment>
<feature type="domain" description="SKP1 component POZ" evidence="2">
    <location>
        <begin position="16"/>
        <end position="54"/>
    </location>
</feature>
<dbReference type="Proteomes" id="UP001151760">
    <property type="component" value="Unassembled WGS sequence"/>
</dbReference>
<proteinExistence type="predicted"/>
<evidence type="ECO:0000256" key="1">
    <source>
        <dbReference type="ARBA" id="ARBA00004906"/>
    </source>
</evidence>
<dbReference type="InterPro" id="IPR016073">
    <property type="entry name" value="Skp1_comp_POZ"/>
</dbReference>
<dbReference type="Pfam" id="PF03931">
    <property type="entry name" value="Skp1_POZ"/>
    <property type="match status" value="1"/>
</dbReference>
<dbReference type="SUPFAM" id="SSF54695">
    <property type="entry name" value="POZ domain"/>
    <property type="match status" value="1"/>
</dbReference>
<evidence type="ECO:0000313" key="3">
    <source>
        <dbReference type="EMBL" id="GJT07550.1"/>
    </source>
</evidence>
<accession>A0ABQ5AY14</accession>
<keyword evidence="4" id="KW-1185">Reference proteome</keyword>
<dbReference type="InterPro" id="IPR011333">
    <property type="entry name" value="SKP1/BTB/POZ_sf"/>
</dbReference>
<evidence type="ECO:0000259" key="2">
    <source>
        <dbReference type="Pfam" id="PF03931"/>
    </source>
</evidence>
<protein>
    <submittedName>
        <fullName evidence="3">Telomere repeat-binding protein 5-like protein</fullName>
    </submittedName>
</protein>
<comment type="pathway">
    <text evidence="1">Protein modification; protein ubiquitination.</text>
</comment>
<organism evidence="3 4">
    <name type="scientific">Tanacetum coccineum</name>
    <dbReference type="NCBI Taxonomy" id="301880"/>
    <lineage>
        <taxon>Eukaryota</taxon>
        <taxon>Viridiplantae</taxon>
        <taxon>Streptophyta</taxon>
        <taxon>Embryophyta</taxon>
        <taxon>Tracheophyta</taxon>
        <taxon>Spermatophyta</taxon>
        <taxon>Magnoliopsida</taxon>
        <taxon>eudicotyledons</taxon>
        <taxon>Gunneridae</taxon>
        <taxon>Pentapetalae</taxon>
        <taxon>asterids</taxon>
        <taxon>campanulids</taxon>
        <taxon>Asterales</taxon>
        <taxon>Asteraceae</taxon>
        <taxon>Asteroideae</taxon>
        <taxon>Anthemideae</taxon>
        <taxon>Anthemidinae</taxon>
        <taxon>Tanacetum</taxon>
    </lineage>
</organism>
<name>A0ABQ5AY14_9ASTR</name>
<dbReference type="EMBL" id="BQNB010012760">
    <property type="protein sequence ID" value="GJT07550.1"/>
    <property type="molecule type" value="Genomic_DNA"/>
</dbReference>
<sequence>MTKTSASGFTSFGTRFTLKSSDGQDFEIEETVAQISLSIKQTIKQDCSKTIIPILRSNNFGRVHDTNTVSNHFSLASIAHNETADVSPYWTIFGCQNGTFVIASSTVAWELLQEGDDKSTTEELEIKTEQETNDEVHCDVGVHHNNRPNTPQKAIESGYHLRLKYEGGTKTSGFMAKQNPVFQHRDSNGN</sequence>
<gene>
    <name evidence="3" type="ORF">Tco_0842012</name>
</gene>
<dbReference type="Gene3D" id="3.30.710.10">
    <property type="entry name" value="Potassium Channel Kv1.1, Chain A"/>
    <property type="match status" value="1"/>
</dbReference>